<dbReference type="Pfam" id="PF16703">
    <property type="entry name" value="DUF5064"/>
    <property type="match status" value="1"/>
</dbReference>
<reference evidence="1 2" key="1">
    <citation type="submission" date="2017-09" db="EMBL/GenBank/DDBJ databases">
        <title>Pseudomonas abyssi sp. nov. isolated from Abyssopelagic Water.</title>
        <authorList>
            <person name="Wei Y."/>
        </authorList>
    </citation>
    <scope>NUCLEOTIDE SEQUENCE [LARGE SCALE GENOMIC DNA]</scope>
    <source>
        <strain evidence="1 2">MT5</strain>
    </source>
</reference>
<dbReference type="Gene3D" id="3.30.160.370">
    <property type="entry name" value="Domain of unknown function DUF5064"/>
    <property type="match status" value="1"/>
</dbReference>
<dbReference type="Proteomes" id="UP000242313">
    <property type="component" value="Unassembled WGS sequence"/>
</dbReference>
<accession>A0A2A3MHA0</accession>
<proteinExistence type="predicted"/>
<dbReference type="EMBL" id="NTMR01000013">
    <property type="protein sequence ID" value="PBK04035.1"/>
    <property type="molecule type" value="Genomic_DNA"/>
</dbReference>
<gene>
    <name evidence="1" type="ORF">CNQ84_11845</name>
</gene>
<sequence length="137" mass="15814">MPERDFHPRGIRTNLCRQGGTLMFEPGHLHISRLQLLPEDTGYSLDIHYSIDSQRSAVEFVVEGEINQQVVRETFSLPRDTAFNFASNIDHILRRHGVLTREFMSLSAHHEYDAMFEDIRERLNAWNGEAIDPAHLG</sequence>
<protein>
    <submittedName>
        <fullName evidence="1">DUF5064 domain-containing protein</fullName>
    </submittedName>
</protein>
<organism evidence="1 2">
    <name type="scientific">Pseudomonas abyssi</name>
    <dbReference type="NCBI Taxonomy" id="170540"/>
    <lineage>
        <taxon>Bacteria</taxon>
        <taxon>Pseudomonadati</taxon>
        <taxon>Pseudomonadota</taxon>
        <taxon>Gammaproteobacteria</taxon>
        <taxon>Pseudomonadales</taxon>
        <taxon>Pseudomonadaceae</taxon>
        <taxon>Pseudomonas</taxon>
    </lineage>
</organism>
<evidence type="ECO:0000313" key="2">
    <source>
        <dbReference type="Proteomes" id="UP000242313"/>
    </source>
</evidence>
<evidence type="ECO:0000313" key="1">
    <source>
        <dbReference type="EMBL" id="PBK04035.1"/>
    </source>
</evidence>
<dbReference type="AlphaFoldDB" id="A0A2A3MHA0"/>
<dbReference type="InterPro" id="IPR032024">
    <property type="entry name" value="DUF5064"/>
</dbReference>
<keyword evidence="2" id="KW-1185">Reference proteome</keyword>
<name>A0A2A3MHA0_9PSED</name>
<comment type="caution">
    <text evidence="1">The sequence shown here is derived from an EMBL/GenBank/DDBJ whole genome shotgun (WGS) entry which is preliminary data.</text>
</comment>